<comment type="caution">
    <text evidence="1">The sequence shown here is derived from an EMBL/GenBank/DDBJ whole genome shotgun (WGS) entry which is preliminary data.</text>
</comment>
<name>A0AAD9H5H8_9PEZI</name>
<dbReference type="EMBL" id="MU843086">
    <property type="protein sequence ID" value="KAK2021682.1"/>
    <property type="molecule type" value="Genomic_DNA"/>
</dbReference>
<dbReference type="Proteomes" id="UP001232148">
    <property type="component" value="Unassembled WGS sequence"/>
</dbReference>
<dbReference type="AlphaFoldDB" id="A0AAD9H5H8"/>
<evidence type="ECO:0000313" key="1">
    <source>
        <dbReference type="EMBL" id="KAK2021682.1"/>
    </source>
</evidence>
<sequence>MSLSKPSSSGKGHKLIKTTCTPLDEKKPWHETMDFLQPPLQGDEFKLSSYQSHVPIGMAETIMKGEHVLFSIDFETLCKQTVWSNVGKRHPVPCEYGQSVLDMRQIKNGVRQQRAPAEAANAAAGCTLVAISDTEAFTFTPCLDNPGDRGHNWTRRAKTDHLIVDEFTDHYGHNCKEGWHSGAHRKSKFIAWEDLGQIIQAR</sequence>
<protein>
    <submittedName>
        <fullName evidence="1">Uncharacterized protein</fullName>
    </submittedName>
</protein>
<keyword evidence="2" id="KW-1185">Reference proteome</keyword>
<organism evidence="1 2">
    <name type="scientific">Colletotrichum zoysiae</name>
    <dbReference type="NCBI Taxonomy" id="1216348"/>
    <lineage>
        <taxon>Eukaryota</taxon>
        <taxon>Fungi</taxon>
        <taxon>Dikarya</taxon>
        <taxon>Ascomycota</taxon>
        <taxon>Pezizomycotina</taxon>
        <taxon>Sordariomycetes</taxon>
        <taxon>Hypocreomycetidae</taxon>
        <taxon>Glomerellales</taxon>
        <taxon>Glomerellaceae</taxon>
        <taxon>Colletotrichum</taxon>
        <taxon>Colletotrichum graminicola species complex</taxon>
    </lineage>
</organism>
<proteinExistence type="predicted"/>
<reference evidence="1" key="1">
    <citation type="submission" date="2021-06" db="EMBL/GenBank/DDBJ databases">
        <title>Comparative genomics, transcriptomics and evolutionary studies reveal genomic signatures of adaptation to plant cell wall in hemibiotrophic fungi.</title>
        <authorList>
            <consortium name="DOE Joint Genome Institute"/>
            <person name="Baroncelli R."/>
            <person name="Diaz J.F."/>
            <person name="Benocci T."/>
            <person name="Peng M."/>
            <person name="Battaglia E."/>
            <person name="Haridas S."/>
            <person name="Andreopoulos W."/>
            <person name="Labutti K."/>
            <person name="Pangilinan J."/>
            <person name="Floch G.L."/>
            <person name="Makela M.R."/>
            <person name="Henrissat B."/>
            <person name="Grigoriev I.V."/>
            <person name="Crouch J.A."/>
            <person name="De Vries R.P."/>
            <person name="Sukno S.A."/>
            <person name="Thon M.R."/>
        </authorList>
    </citation>
    <scope>NUCLEOTIDE SEQUENCE</scope>
    <source>
        <strain evidence="1">MAFF235873</strain>
    </source>
</reference>
<evidence type="ECO:0000313" key="2">
    <source>
        <dbReference type="Proteomes" id="UP001232148"/>
    </source>
</evidence>
<gene>
    <name evidence="1" type="ORF">LX32DRAFT_658253</name>
</gene>
<accession>A0AAD9H5H8</accession>